<evidence type="ECO:0000313" key="1">
    <source>
        <dbReference type="EMBL" id="KAH7971046.1"/>
    </source>
</evidence>
<evidence type="ECO:0000313" key="2">
    <source>
        <dbReference type="Proteomes" id="UP000821865"/>
    </source>
</evidence>
<name>A0ACB8DKB1_DERSI</name>
<protein>
    <submittedName>
        <fullName evidence="1">Uncharacterized protein</fullName>
    </submittedName>
</protein>
<keyword evidence="2" id="KW-1185">Reference proteome</keyword>
<reference evidence="1" key="1">
    <citation type="submission" date="2020-05" db="EMBL/GenBank/DDBJ databases">
        <title>Large-scale comparative analyses of tick genomes elucidate their genetic diversity and vector capacities.</title>
        <authorList>
            <person name="Jia N."/>
            <person name="Wang J."/>
            <person name="Shi W."/>
            <person name="Du L."/>
            <person name="Sun Y."/>
            <person name="Zhan W."/>
            <person name="Jiang J."/>
            <person name="Wang Q."/>
            <person name="Zhang B."/>
            <person name="Ji P."/>
            <person name="Sakyi L.B."/>
            <person name="Cui X."/>
            <person name="Yuan T."/>
            <person name="Jiang B."/>
            <person name="Yang W."/>
            <person name="Lam T.T.-Y."/>
            <person name="Chang Q."/>
            <person name="Ding S."/>
            <person name="Wang X."/>
            <person name="Zhu J."/>
            <person name="Ruan X."/>
            <person name="Zhao L."/>
            <person name="Wei J."/>
            <person name="Que T."/>
            <person name="Du C."/>
            <person name="Cheng J."/>
            <person name="Dai P."/>
            <person name="Han X."/>
            <person name="Huang E."/>
            <person name="Gao Y."/>
            <person name="Liu J."/>
            <person name="Shao H."/>
            <person name="Ye R."/>
            <person name="Li L."/>
            <person name="Wei W."/>
            <person name="Wang X."/>
            <person name="Wang C."/>
            <person name="Yang T."/>
            <person name="Huo Q."/>
            <person name="Li W."/>
            <person name="Guo W."/>
            <person name="Chen H."/>
            <person name="Zhou L."/>
            <person name="Ni X."/>
            <person name="Tian J."/>
            <person name="Zhou Y."/>
            <person name="Sheng Y."/>
            <person name="Liu T."/>
            <person name="Pan Y."/>
            <person name="Xia L."/>
            <person name="Li J."/>
            <person name="Zhao F."/>
            <person name="Cao W."/>
        </authorList>
    </citation>
    <scope>NUCLEOTIDE SEQUENCE</scope>
    <source>
        <strain evidence="1">Dsil-2018</strain>
    </source>
</reference>
<proteinExistence type="predicted"/>
<organism evidence="1 2">
    <name type="scientific">Dermacentor silvarum</name>
    <name type="common">Tick</name>
    <dbReference type="NCBI Taxonomy" id="543639"/>
    <lineage>
        <taxon>Eukaryota</taxon>
        <taxon>Metazoa</taxon>
        <taxon>Ecdysozoa</taxon>
        <taxon>Arthropoda</taxon>
        <taxon>Chelicerata</taxon>
        <taxon>Arachnida</taxon>
        <taxon>Acari</taxon>
        <taxon>Parasitiformes</taxon>
        <taxon>Ixodida</taxon>
        <taxon>Ixodoidea</taxon>
        <taxon>Ixodidae</taxon>
        <taxon>Rhipicephalinae</taxon>
        <taxon>Dermacentor</taxon>
    </lineage>
</organism>
<comment type="caution">
    <text evidence="1">The sequence shown here is derived from an EMBL/GenBank/DDBJ whole genome shotgun (WGS) entry which is preliminary data.</text>
</comment>
<accession>A0ACB8DKB1</accession>
<gene>
    <name evidence="1" type="ORF">HPB49_018416</name>
</gene>
<dbReference type="EMBL" id="CM023480">
    <property type="protein sequence ID" value="KAH7971046.1"/>
    <property type="molecule type" value="Genomic_DNA"/>
</dbReference>
<sequence length="99" mass="11576">MGRRRSKRKPPPKRKNIEPLETQFNCPFCNHERSCEVKMDRQRNTGRITCRVCLEDFQTAINLTYADWVLALTQSYTTDLSEAIDVYSDWIDACESANQ</sequence>
<dbReference type="Proteomes" id="UP000821865">
    <property type="component" value="Chromosome 11"/>
</dbReference>